<accession>A0A6A5YC29</accession>
<sequence length="319" mass="35992">MVWLVLLVLVLLVPVLLLLQGWNVSTVTSGQWMVDGRRWPPLIAYLLQPASIMPGNTALERFFEEPVFCAGQIPRQRETRELCVSDPLPETLEHDVFVSESQHALEKVLEFIDGLHHGWNLQVSMHLCDKIVSRALADAKAKTKEESMAKPRLFRCDVRCSMTELNPSAFSISGPRRSPNGNAPSMPPPSVLQRRSSTDRNGQPQPSRMFSNKMDMLDEKELSKLGQPEEVKSPDARSTLHKMSFERKNINVDVLVTWIPLSASGSNLSVDQQDPTHPRLGSECRCWICNSMDMEYAWELDPGAQNQHKRQSQQSQPAV</sequence>
<feature type="compositionally biased region" description="Polar residues" evidence="1">
    <location>
        <begin position="193"/>
        <end position="210"/>
    </location>
</feature>
<keyword evidence="4" id="KW-1185">Reference proteome</keyword>
<dbReference type="EMBL" id="ML978714">
    <property type="protein sequence ID" value="KAF2089229.1"/>
    <property type="molecule type" value="Genomic_DNA"/>
</dbReference>
<feature type="region of interest" description="Disordered" evidence="1">
    <location>
        <begin position="168"/>
        <end position="215"/>
    </location>
</feature>
<reference evidence="3" key="1">
    <citation type="journal article" date="2020" name="Stud. Mycol.">
        <title>101 Dothideomycetes genomes: a test case for predicting lifestyles and emergence of pathogens.</title>
        <authorList>
            <person name="Haridas S."/>
            <person name="Albert R."/>
            <person name="Binder M."/>
            <person name="Bloem J."/>
            <person name="Labutti K."/>
            <person name="Salamov A."/>
            <person name="Andreopoulos B."/>
            <person name="Baker S."/>
            <person name="Barry K."/>
            <person name="Bills G."/>
            <person name="Bluhm B."/>
            <person name="Cannon C."/>
            <person name="Castanera R."/>
            <person name="Culley D."/>
            <person name="Daum C."/>
            <person name="Ezra D."/>
            <person name="Gonzalez J."/>
            <person name="Henrissat B."/>
            <person name="Kuo A."/>
            <person name="Liang C."/>
            <person name="Lipzen A."/>
            <person name="Lutzoni F."/>
            <person name="Magnuson J."/>
            <person name="Mondo S."/>
            <person name="Nolan M."/>
            <person name="Ohm R."/>
            <person name="Pangilinan J."/>
            <person name="Park H.-J."/>
            <person name="Ramirez L."/>
            <person name="Alfaro M."/>
            <person name="Sun H."/>
            <person name="Tritt A."/>
            <person name="Yoshinaga Y."/>
            <person name="Zwiers L.-H."/>
            <person name="Turgeon B."/>
            <person name="Goodwin S."/>
            <person name="Spatafora J."/>
            <person name="Crous P."/>
            <person name="Grigoriev I."/>
        </authorList>
    </citation>
    <scope>NUCLEOTIDE SEQUENCE</scope>
    <source>
        <strain evidence="3">CBS 121410</strain>
    </source>
</reference>
<evidence type="ECO:0000256" key="1">
    <source>
        <dbReference type="SAM" id="MobiDB-lite"/>
    </source>
</evidence>
<dbReference type="Proteomes" id="UP000799776">
    <property type="component" value="Unassembled WGS sequence"/>
</dbReference>
<gene>
    <name evidence="3" type="ORF">K490DRAFT_54854</name>
</gene>
<organism evidence="3 4">
    <name type="scientific">Saccharata proteae CBS 121410</name>
    <dbReference type="NCBI Taxonomy" id="1314787"/>
    <lineage>
        <taxon>Eukaryota</taxon>
        <taxon>Fungi</taxon>
        <taxon>Dikarya</taxon>
        <taxon>Ascomycota</taxon>
        <taxon>Pezizomycotina</taxon>
        <taxon>Dothideomycetes</taxon>
        <taxon>Dothideomycetes incertae sedis</taxon>
        <taxon>Botryosphaeriales</taxon>
        <taxon>Saccharataceae</taxon>
        <taxon>Saccharata</taxon>
    </lineage>
</organism>
<dbReference type="AlphaFoldDB" id="A0A6A5YC29"/>
<evidence type="ECO:0000313" key="3">
    <source>
        <dbReference type="EMBL" id="KAF2089229.1"/>
    </source>
</evidence>
<evidence type="ECO:0000256" key="2">
    <source>
        <dbReference type="SAM" id="SignalP"/>
    </source>
</evidence>
<keyword evidence="2" id="KW-0732">Signal</keyword>
<feature type="signal peptide" evidence="2">
    <location>
        <begin position="1"/>
        <end position="18"/>
    </location>
</feature>
<evidence type="ECO:0000313" key="4">
    <source>
        <dbReference type="Proteomes" id="UP000799776"/>
    </source>
</evidence>
<protein>
    <submittedName>
        <fullName evidence="3">Uncharacterized protein</fullName>
    </submittedName>
</protein>
<proteinExistence type="predicted"/>
<name>A0A6A5YC29_9PEZI</name>
<feature type="chain" id="PRO_5025385603" evidence="2">
    <location>
        <begin position="19"/>
        <end position="319"/>
    </location>
</feature>